<dbReference type="InterPro" id="IPR002223">
    <property type="entry name" value="Kunitz_BPTI"/>
</dbReference>
<dbReference type="SUPFAM" id="SSF57362">
    <property type="entry name" value="BPTI-like"/>
    <property type="match status" value="1"/>
</dbReference>
<feature type="signal peptide" evidence="1">
    <location>
        <begin position="1"/>
        <end position="19"/>
    </location>
</feature>
<evidence type="ECO:0000259" key="2">
    <source>
        <dbReference type="Pfam" id="PF00014"/>
    </source>
</evidence>
<protein>
    <submittedName>
        <fullName evidence="3">Putative salivary kunitz domain protein</fullName>
    </submittedName>
</protein>
<dbReference type="GO" id="GO:0004867">
    <property type="term" value="F:serine-type endopeptidase inhibitor activity"/>
    <property type="evidence" value="ECO:0007669"/>
    <property type="project" value="InterPro"/>
</dbReference>
<accession>A0A0K8RF01</accession>
<dbReference type="CDD" id="cd00109">
    <property type="entry name" value="Kunitz-type"/>
    <property type="match status" value="1"/>
</dbReference>
<dbReference type="AlphaFoldDB" id="A0A0K8RF01"/>
<dbReference type="Gene3D" id="4.10.410.10">
    <property type="entry name" value="Pancreatic trypsin inhibitor Kunitz domain"/>
    <property type="match status" value="1"/>
</dbReference>
<feature type="domain" description="BPTI/Kunitz inhibitor" evidence="2">
    <location>
        <begin position="24"/>
        <end position="75"/>
    </location>
</feature>
<feature type="chain" id="PRO_5005517210" evidence="1">
    <location>
        <begin position="20"/>
        <end position="100"/>
    </location>
</feature>
<dbReference type="EMBL" id="GADI01004739">
    <property type="protein sequence ID" value="JAA69069.1"/>
    <property type="molecule type" value="mRNA"/>
</dbReference>
<reference evidence="3" key="1">
    <citation type="submission" date="2012-12" db="EMBL/GenBank/DDBJ databases">
        <title>Identification and characterization of a phenylalanine ammonia-lyase gene family in Isatis indigotica Fort.</title>
        <authorList>
            <person name="Liu Q."/>
            <person name="Chen J."/>
            <person name="Zhou X."/>
            <person name="Di P."/>
            <person name="Xiao Y."/>
            <person name="Xuan H."/>
            <person name="Zhang L."/>
            <person name="Chen W."/>
        </authorList>
    </citation>
    <scope>NUCLEOTIDE SEQUENCE</scope>
    <source>
        <tissue evidence="3">Salivary gland</tissue>
    </source>
</reference>
<organism evidence="3">
    <name type="scientific">Ixodes ricinus</name>
    <name type="common">Common tick</name>
    <name type="synonym">Acarus ricinus</name>
    <dbReference type="NCBI Taxonomy" id="34613"/>
    <lineage>
        <taxon>Eukaryota</taxon>
        <taxon>Metazoa</taxon>
        <taxon>Ecdysozoa</taxon>
        <taxon>Arthropoda</taxon>
        <taxon>Chelicerata</taxon>
        <taxon>Arachnida</taxon>
        <taxon>Acari</taxon>
        <taxon>Parasitiformes</taxon>
        <taxon>Ixodida</taxon>
        <taxon>Ixodoidea</taxon>
        <taxon>Ixodidae</taxon>
        <taxon>Ixodinae</taxon>
        <taxon>Ixodes</taxon>
    </lineage>
</organism>
<sequence length="100" mass="10893">MKAILAATCIFSAVVLISALPKNVCEGPHAVTSCDPSVTPGYSYYFNNGTGRCESEFGCGGPLNFPSEDECRKQCPYGEFRVCLQLCTVLCNFVTRQRLP</sequence>
<name>A0A0K8RF01_IXORI</name>
<keyword evidence="1" id="KW-0732">Signal</keyword>
<evidence type="ECO:0000313" key="3">
    <source>
        <dbReference type="EMBL" id="JAA69069.1"/>
    </source>
</evidence>
<evidence type="ECO:0000256" key="1">
    <source>
        <dbReference type="SAM" id="SignalP"/>
    </source>
</evidence>
<dbReference type="Pfam" id="PF00014">
    <property type="entry name" value="Kunitz_BPTI"/>
    <property type="match status" value="1"/>
</dbReference>
<dbReference type="InterPro" id="IPR036880">
    <property type="entry name" value="Kunitz_BPTI_sf"/>
</dbReference>
<proteinExistence type="evidence at transcript level"/>